<keyword evidence="3" id="KW-1185">Reference proteome</keyword>
<dbReference type="Pfam" id="PF26110">
    <property type="entry name" value="GAPS4b_N"/>
    <property type="match status" value="1"/>
</dbReference>
<accession>B1KG02</accession>
<sequence length="351" mass="40301">MVKPSDIKDILKKRGVYSSSNEKKTLGPILVKSGISPEEFESLKESIQTKEENPKVQSRKLKWESDDSLIEAIPHNFDFSNLVDDPFGVLSIDNAPVFTVAGDGTNTNHLIAEVTLKRNDKTKNFGDDVTYHQCSIELRIDDDKNVSLNVLTKHSSKETLNLVNKVTRRIHNHLKDNGYVSNEPIEKILFGNFTNENRIDFLVAMAKSNEKYLYYKDMKKVHMSPDEDVKGVVPTEIELFEKKVNDLMFKGKNLDSSVYLKKNALKKHIKLCSVTSRYELDDNEHQGSCLVRIHFPEFDDDSELLMEVENLNIQKKLPAELKSDIKLQILKFLETKKMTLYTKYSKKQSNP</sequence>
<dbReference type="Proteomes" id="UP000002168">
    <property type="component" value="Chromosome"/>
</dbReference>
<dbReference type="AlphaFoldDB" id="B1KG02"/>
<dbReference type="HOGENOM" id="CLU_060504_0_0_6"/>
<protein>
    <recommendedName>
        <fullName evidence="1">GAPS4b N-terminal domain-containing protein</fullName>
    </recommendedName>
</protein>
<dbReference type="eggNOG" id="ENOG503077T">
    <property type="taxonomic scope" value="Bacteria"/>
</dbReference>
<dbReference type="KEGG" id="swd:Swoo_2431"/>
<name>B1KG02_SHEWM</name>
<proteinExistence type="predicted"/>
<gene>
    <name evidence="2" type="ordered locus">Swoo_2431</name>
</gene>
<reference evidence="2 3" key="1">
    <citation type="submission" date="2008-02" db="EMBL/GenBank/DDBJ databases">
        <title>Complete sequence of Shewanella woodyi ATCC 51908.</title>
        <authorList>
            <consortium name="US DOE Joint Genome Institute"/>
            <person name="Copeland A."/>
            <person name="Lucas S."/>
            <person name="Lapidus A."/>
            <person name="Glavina del Rio T."/>
            <person name="Dalin E."/>
            <person name="Tice H."/>
            <person name="Bruce D."/>
            <person name="Goodwin L."/>
            <person name="Pitluck S."/>
            <person name="Sims D."/>
            <person name="Brettin T."/>
            <person name="Detter J.C."/>
            <person name="Han C."/>
            <person name="Kuske C.R."/>
            <person name="Schmutz J."/>
            <person name="Larimer F."/>
            <person name="Land M."/>
            <person name="Hauser L."/>
            <person name="Kyrpides N."/>
            <person name="Lykidis A."/>
            <person name="Zhao J.-S."/>
            <person name="Richardson P."/>
        </authorList>
    </citation>
    <scope>NUCLEOTIDE SEQUENCE [LARGE SCALE GENOMIC DNA]</scope>
    <source>
        <strain evidence="3">ATCC 51908 / MS32</strain>
    </source>
</reference>
<evidence type="ECO:0000313" key="3">
    <source>
        <dbReference type="Proteomes" id="UP000002168"/>
    </source>
</evidence>
<organism evidence="2 3">
    <name type="scientific">Shewanella woodyi (strain ATCC 51908 / MS32)</name>
    <dbReference type="NCBI Taxonomy" id="392500"/>
    <lineage>
        <taxon>Bacteria</taxon>
        <taxon>Pseudomonadati</taxon>
        <taxon>Pseudomonadota</taxon>
        <taxon>Gammaproteobacteria</taxon>
        <taxon>Alteromonadales</taxon>
        <taxon>Shewanellaceae</taxon>
        <taxon>Shewanella</taxon>
    </lineage>
</organism>
<dbReference type="EMBL" id="CP000961">
    <property type="protein sequence ID" value="ACA86709.1"/>
    <property type="molecule type" value="Genomic_DNA"/>
</dbReference>
<dbReference type="InterPro" id="IPR058955">
    <property type="entry name" value="GAPS4b_N"/>
</dbReference>
<evidence type="ECO:0000259" key="1">
    <source>
        <dbReference type="Pfam" id="PF26110"/>
    </source>
</evidence>
<evidence type="ECO:0000313" key="2">
    <source>
        <dbReference type="EMBL" id="ACA86709.1"/>
    </source>
</evidence>
<feature type="domain" description="GAPS4b N-terminal" evidence="1">
    <location>
        <begin position="2"/>
        <end position="53"/>
    </location>
</feature>